<keyword evidence="1" id="KW-0732">Signal</keyword>
<dbReference type="EMBL" id="BMYQ01000004">
    <property type="protein sequence ID" value="GGW29941.1"/>
    <property type="molecule type" value="Genomic_DNA"/>
</dbReference>
<protein>
    <recommendedName>
        <fullName evidence="4">Alginate biosynthesis protein AlgF</fullName>
    </recommendedName>
</protein>
<evidence type="ECO:0008006" key="4">
    <source>
        <dbReference type="Google" id="ProtNLM"/>
    </source>
</evidence>
<dbReference type="RefSeq" id="WP_189633532.1">
    <property type="nucleotide sequence ID" value="NZ_BMYQ01000004.1"/>
</dbReference>
<feature type="signal peptide" evidence="1">
    <location>
        <begin position="1"/>
        <end position="22"/>
    </location>
</feature>
<evidence type="ECO:0000313" key="3">
    <source>
        <dbReference type="Proteomes" id="UP000628984"/>
    </source>
</evidence>
<keyword evidence="3" id="KW-1185">Reference proteome</keyword>
<accession>A0A918ISC3</accession>
<name>A0A918ISC3_9RHOB</name>
<organism evidence="2 3">
    <name type="scientific">Gemmobacter lanyuensis</name>
    <dbReference type="NCBI Taxonomy" id="1054497"/>
    <lineage>
        <taxon>Bacteria</taxon>
        <taxon>Pseudomonadati</taxon>
        <taxon>Pseudomonadota</taxon>
        <taxon>Alphaproteobacteria</taxon>
        <taxon>Rhodobacterales</taxon>
        <taxon>Paracoccaceae</taxon>
        <taxon>Gemmobacter</taxon>
    </lineage>
</organism>
<dbReference type="AlphaFoldDB" id="A0A918ISC3"/>
<dbReference type="Proteomes" id="UP000628984">
    <property type="component" value="Unassembled WGS sequence"/>
</dbReference>
<sequence length="208" mass="21345">MPRLPLLLIAALPTFLAAPAQAEPATAGPVERLVLAHRLFATGQAERDGLSQIAAARIAASVALQTVERKPEVEGKGTPKAAAIPPDAARMLEGAKAAVAADETLGIFLTSAMASAEVLPKGSVRSSAAALAPGQAHRYRLPADGGVKLDLGVVTDGLSQLEIEAAAGDAVLCRARGYCGVTLVESGFVTVTLRNPGPEDENYLFLSN</sequence>
<comment type="caution">
    <text evidence="2">The sequence shown here is derived from an EMBL/GenBank/DDBJ whole genome shotgun (WGS) entry which is preliminary data.</text>
</comment>
<reference evidence="2" key="2">
    <citation type="submission" date="2020-09" db="EMBL/GenBank/DDBJ databases">
        <authorList>
            <person name="Sun Q."/>
            <person name="Kim S."/>
        </authorList>
    </citation>
    <scope>NUCLEOTIDE SEQUENCE</scope>
    <source>
        <strain evidence="2">KCTC 23714</strain>
    </source>
</reference>
<proteinExistence type="predicted"/>
<evidence type="ECO:0000256" key="1">
    <source>
        <dbReference type="SAM" id="SignalP"/>
    </source>
</evidence>
<feature type="chain" id="PRO_5037503066" description="Alginate biosynthesis protein AlgF" evidence="1">
    <location>
        <begin position="23"/>
        <end position="208"/>
    </location>
</feature>
<evidence type="ECO:0000313" key="2">
    <source>
        <dbReference type="EMBL" id="GGW29941.1"/>
    </source>
</evidence>
<gene>
    <name evidence="2" type="ORF">GCM10011452_18160</name>
</gene>
<reference evidence="2" key="1">
    <citation type="journal article" date="2014" name="Int. J. Syst. Evol. Microbiol.">
        <title>Complete genome sequence of Corynebacterium casei LMG S-19264T (=DSM 44701T), isolated from a smear-ripened cheese.</title>
        <authorList>
            <consortium name="US DOE Joint Genome Institute (JGI-PGF)"/>
            <person name="Walter F."/>
            <person name="Albersmeier A."/>
            <person name="Kalinowski J."/>
            <person name="Ruckert C."/>
        </authorList>
    </citation>
    <scope>NUCLEOTIDE SEQUENCE</scope>
    <source>
        <strain evidence="2">KCTC 23714</strain>
    </source>
</reference>